<proteinExistence type="predicted"/>
<protein>
    <submittedName>
        <fullName evidence="2">Uncharacterized protein</fullName>
    </submittedName>
</protein>
<feature type="compositionally biased region" description="Polar residues" evidence="1">
    <location>
        <begin position="24"/>
        <end position="52"/>
    </location>
</feature>
<evidence type="ECO:0000313" key="2">
    <source>
        <dbReference type="EMBL" id="EYC07400.1"/>
    </source>
</evidence>
<dbReference type="EMBL" id="JARK01001406">
    <property type="protein sequence ID" value="EYC07400.1"/>
    <property type="molecule type" value="Genomic_DNA"/>
</dbReference>
<reference evidence="3" key="1">
    <citation type="journal article" date="2015" name="Nat. Genet.">
        <title>The genome and transcriptome of the zoonotic hookworm Ancylostoma ceylanicum identify infection-specific gene families.</title>
        <authorList>
            <person name="Schwarz E.M."/>
            <person name="Hu Y."/>
            <person name="Antoshechkin I."/>
            <person name="Miller M.M."/>
            <person name="Sternberg P.W."/>
            <person name="Aroian R.V."/>
        </authorList>
    </citation>
    <scope>NUCLEOTIDE SEQUENCE</scope>
    <source>
        <strain evidence="3">HY135</strain>
    </source>
</reference>
<feature type="compositionally biased region" description="Polar residues" evidence="1">
    <location>
        <begin position="61"/>
        <end position="70"/>
    </location>
</feature>
<sequence length="70" mass="7401">MICERGSTEGGSDQLAELLLATSPQGAANGRSTPSNHNIEAQRCSGSPTLQTAEKAKWQDRNGNAQTKTE</sequence>
<keyword evidence="3" id="KW-1185">Reference proteome</keyword>
<evidence type="ECO:0000313" key="3">
    <source>
        <dbReference type="Proteomes" id="UP000024635"/>
    </source>
</evidence>
<evidence type="ECO:0000256" key="1">
    <source>
        <dbReference type="SAM" id="MobiDB-lite"/>
    </source>
</evidence>
<gene>
    <name evidence="2" type="primary">Acey_s0070.g412</name>
    <name evidence="2" type="ORF">Y032_0070g412</name>
</gene>
<name>A0A016TX63_9BILA</name>
<dbReference type="Proteomes" id="UP000024635">
    <property type="component" value="Unassembled WGS sequence"/>
</dbReference>
<dbReference type="AlphaFoldDB" id="A0A016TX63"/>
<accession>A0A016TX63</accession>
<organism evidence="2 3">
    <name type="scientific">Ancylostoma ceylanicum</name>
    <dbReference type="NCBI Taxonomy" id="53326"/>
    <lineage>
        <taxon>Eukaryota</taxon>
        <taxon>Metazoa</taxon>
        <taxon>Ecdysozoa</taxon>
        <taxon>Nematoda</taxon>
        <taxon>Chromadorea</taxon>
        <taxon>Rhabditida</taxon>
        <taxon>Rhabditina</taxon>
        <taxon>Rhabditomorpha</taxon>
        <taxon>Strongyloidea</taxon>
        <taxon>Ancylostomatidae</taxon>
        <taxon>Ancylostomatinae</taxon>
        <taxon>Ancylostoma</taxon>
    </lineage>
</organism>
<comment type="caution">
    <text evidence="2">The sequence shown here is derived from an EMBL/GenBank/DDBJ whole genome shotgun (WGS) entry which is preliminary data.</text>
</comment>
<feature type="region of interest" description="Disordered" evidence="1">
    <location>
        <begin position="24"/>
        <end position="70"/>
    </location>
</feature>